<comment type="caution">
    <text evidence="3">The sequence shown here is derived from an EMBL/GenBank/DDBJ whole genome shotgun (WGS) entry which is preliminary data.</text>
</comment>
<evidence type="ECO:0000256" key="1">
    <source>
        <dbReference type="SAM" id="MobiDB-lite"/>
    </source>
</evidence>
<keyword evidence="2" id="KW-0472">Membrane</keyword>
<evidence type="ECO:0000313" key="3">
    <source>
        <dbReference type="EMBL" id="GHP09664.1"/>
    </source>
</evidence>
<feature type="compositionally biased region" description="Low complexity" evidence="1">
    <location>
        <begin position="87"/>
        <end position="106"/>
    </location>
</feature>
<evidence type="ECO:0000256" key="2">
    <source>
        <dbReference type="SAM" id="Phobius"/>
    </source>
</evidence>
<name>A0A830HR88_9CHLO</name>
<keyword evidence="2" id="KW-0812">Transmembrane</keyword>
<feature type="compositionally biased region" description="Basic and acidic residues" evidence="1">
    <location>
        <begin position="77"/>
        <end position="86"/>
    </location>
</feature>
<feature type="transmembrane region" description="Helical" evidence="2">
    <location>
        <begin position="39"/>
        <end position="58"/>
    </location>
</feature>
<dbReference type="Proteomes" id="UP000660262">
    <property type="component" value="Unassembled WGS sequence"/>
</dbReference>
<feature type="transmembrane region" description="Helical" evidence="2">
    <location>
        <begin position="16"/>
        <end position="33"/>
    </location>
</feature>
<reference evidence="3" key="1">
    <citation type="submission" date="2020-10" db="EMBL/GenBank/DDBJ databases">
        <title>Unveiling of a novel bifunctional photoreceptor, Dualchrome1, isolated from a cosmopolitan green alga.</title>
        <authorList>
            <person name="Suzuki S."/>
            <person name="Kawachi M."/>
        </authorList>
    </citation>
    <scope>NUCLEOTIDE SEQUENCE</scope>
    <source>
        <strain evidence="3">NIES 2893</strain>
    </source>
</reference>
<sequence>MAQLASDQLGESQRTAFLWCAVGITAFFLIGVAVRVVAFLVSVILPSLLGVMAVMAMTKPPASSFDARKKLREITAEQRRRREAERSGNNGDSNQRQQQQDGGPPRRGIFGRVLGFFTEAVEDQASRLLASLGETDMIDVGIALVARTKFHTANNNETDNNNAGWWQLNAGDMLCVGCFNAWYAIKHPNL</sequence>
<organism evidence="3 4">
    <name type="scientific">Pycnococcus provasolii</name>
    <dbReference type="NCBI Taxonomy" id="41880"/>
    <lineage>
        <taxon>Eukaryota</taxon>
        <taxon>Viridiplantae</taxon>
        <taxon>Chlorophyta</taxon>
        <taxon>Pseudoscourfieldiophyceae</taxon>
        <taxon>Pseudoscourfieldiales</taxon>
        <taxon>Pycnococcaceae</taxon>
        <taxon>Pycnococcus</taxon>
    </lineage>
</organism>
<dbReference type="EMBL" id="BNJQ01000026">
    <property type="protein sequence ID" value="GHP09664.1"/>
    <property type="molecule type" value="Genomic_DNA"/>
</dbReference>
<keyword evidence="4" id="KW-1185">Reference proteome</keyword>
<feature type="region of interest" description="Disordered" evidence="1">
    <location>
        <begin position="77"/>
        <end position="106"/>
    </location>
</feature>
<evidence type="ECO:0000313" key="4">
    <source>
        <dbReference type="Proteomes" id="UP000660262"/>
    </source>
</evidence>
<keyword evidence="2" id="KW-1133">Transmembrane helix</keyword>
<gene>
    <name evidence="3" type="ORF">PPROV_000839900</name>
</gene>
<protein>
    <submittedName>
        <fullName evidence="3">Uncharacterized protein</fullName>
    </submittedName>
</protein>
<proteinExistence type="predicted"/>
<dbReference type="AlphaFoldDB" id="A0A830HR88"/>
<accession>A0A830HR88</accession>